<dbReference type="InterPro" id="IPR006015">
    <property type="entry name" value="Universal_stress_UspA"/>
</dbReference>
<evidence type="ECO:0000313" key="4">
    <source>
        <dbReference type="Proteomes" id="UP001363035"/>
    </source>
</evidence>
<protein>
    <submittedName>
        <fullName evidence="3">Universal stress protein</fullName>
    </submittedName>
</protein>
<dbReference type="CDD" id="cd00293">
    <property type="entry name" value="USP-like"/>
    <property type="match status" value="1"/>
</dbReference>
<reference evidence="3 4" key="1">
    <citation type="submission" date="2024-01" db="EMBL/GenBank/DDBJ databases">
        <title>Sphingobacterium tenebrionis sp. nov., a novel endophyte isolated from tenebrio molitor intestines.</title>
        <authorList>
            <person name="Zhang C."/>
        </authorList>
    </citation>
    <scope>NUCLEOTIDE SEQUENCE [LARGE SCALE GENOMIC DNA]</scope>
    <source>
        <strain evidence="3 4">PU5-4</strain>
    </source>
</reference>
<evidence type="ECO:0000259" key="2">
    <source>
        <dbReference type="Pfam" id="PF00582"/>
    </source>
</evidence>
<dbReference type="EMBL" id="JAYLLN010000038">
    <property type="protein sequence ID" value="MEI5985953.1"/>
    <property type="molecule type" value="Genomic_DNA"/>
</dbReference>
<dbReference type="Pfam" id="PF00582">
    <property type="entry name" value="Usp"/>
    <property type="match status" value="1"/>
</dbReference>
<name>A0ABU8I8X6_9SPHI</name>
<dbReference type="PANTHER" id="PTHR46268:SF6">
    <property type="entry name" value="UNIVERSAL STRESS PROTEIN UP12"/>
    <property type="match status" value="1"/>
</dbReference>
<comment type="caution">
    <text evidence="3">The sequence shown here is derived from an EMBL/GenBank/DDBJ whole genome shotgun (WGS) entry which is preliminary data.</text>
</comment>
<dbReference type="SUPFAM" id="SSF52402">
    <property type="entry name" value="Adenine nucleotide alpha hydrolases-like"/>
    <property type="match status" value="1"/>
</dbReference>
<feature type="domain" description="UspA" evidence="2">
    <location>
        <begin position="3"/>
        <end position="138"/>
    </location>
</feature>
<dbReference type="InterPro" id="IPR006016">
    <property type="entry name" value="UspA"/>
</dbReference>
<accession>A0ABU8I8X6</accession>
<proteinExistence type="inferred from homology"/>
<dbReference type="PANTHER" id="PTHR46268">
    <property type="entry name" value="STRESS RESPONSE PROTEIN NHAX"/>
    <property type="match status" value="1"/>
</dbReference>
<dbReference type="Proteomes" id="UP001363035">
    <property type="component" value="Unassembled WGS sequence"/>
</dbReference>
<organism evidence="3 4">
    <name type="scientific">Sphingobacterium tenebrionis</name>
    <dbReference type="NCBI Taxonomy" id="3111775"/>
    <lineage>
        <taxon>Bacteria</taxon>
        <taxon>Pseudomonadati</taxon>
        <taxon>Bacteroidota</taxon>
        <taxon>Sphingobacteriia</taxon>
        <taxon>Sphingobacteriales</taxon>
        <taxon>Sphingobacteriaceae</taxon>
        <taxon>Sphingobacterium</taxon>
    </lineage>
</organism>
<evidence type="ECO:0000313" key="3">
    <source>
        <dbReference type="EMBL" id="MEI5985953.1"/>
    </source>
</evidence>
<gene>
    <name evidence="3" type="ORF">VJ786_13695</name>
</gene>
<sequence>MKMTIIVPTDFSSNAKYAAEYACELAESKDYGIHLLHSYTTSSVLDEGAEEPNDPTLKADESIQELKDELLQRHPGLSITFECSRSLIIDKLTELSSNNNYGMIIMGASGESQHKPIYYGSTTLAVAAKSEIPVLVIPNKPTQLDNTHVALLTNFKPEELDTLKAYMKWIANVDELTLIHVFKDSNKKQNVDDTLNSWAFNIREMVGIGQVNSISEQVHSDDESLDTVPEVVNNLIDQVNPSIILVTPSRKTFFERLFKSSVSKAIALELNKPAFFEKV</sequence>
<dbReference type="RefSeq" id="WP_099367288.1">
    <property type="nucleotide sequence ID" value="NZ_JAYLLN010000038.1"/>
</dbReference>
<dbReference type="PRINTS" id="PR01438">
    <property type="entry name" value="UNVRSLSTRESS"/>
</dbReference>
<keyword evidence="4" id="KW-1185">Reference proteome</keyword>
<evidence type="ECO:0000256" key="1">
    <source>
        <dbReference type="ARBA" id="ARBA00008791"/>
    </source>
</evidence>
<comment type="similarity">
    <text evidence="1">Belongs to the universal stress protein A family.</text>
</comment>
<dbReference type="Gene3D" id="3.40.50.12370">
    <property type="match status" value="1"/>
</dbReference>